<evidence type="ECO:0000256" key="7">
    <source>
        <dbReference type="ARBA" id="ARBA00023136"/>
    </source>
</evidence>
<keyword evidence="3 10" id="KW-0808">Transferase</keyword>
<dbReference type="RefSeq" id="WP_194135050.1">
    <property type="nucleotide sequence ID" value="NZ_JADFFK010000008.1"/>
</dbReference>
<evidence type="ECO:0000256" key="1">
    <source>
        <dbReference type="ARBA" id="ARBA00022475"/>
    </source>
</evidence>
<organism evidence="11 12">
    <name type="scientific">Salipiger mangrovisoli</name>
    <dbReference type="NCBI Taxonomy" id="2865933"/>
    <lineage>
        <taxon>Bacteria</taxon>
        <taxon>Pseudomonadati</taxon>
        <taxon>Pseudomonadota</taxon>
        <taxon>Alphaproteobacteria</taxon>
        <taxon>Rhodobacterales</taxon>
        <taxon>Roseobacteraceae</taxon>
        <taxon>Salipiger</taxon>
    </lineage>
</organism>
<evidence type="ECO:0000256" key="10">
    <source>
        <dbReference type="HAMAP-Rule" id="MF_01043"/>
    </source>
</evidence>
<evidence type="ECO:0000313" key="12">
    <source>
        <dbReference type="Proteomes" id="UP000607796"/>
    </source>
</evidence>
<accession>A0ABR9X2F8</accession>
<feature type="transmembrane region" description="Helical" evidence="10">
    <location>
        <begin position="114"/>
        <end position="139"/>
    </location>
</feature>
<comment type="catalytic activity">
    <reaction evidence="10">
        <text>an acyl phosphate + sn-glycerol 3-phosphate = a 1-acyl-sn-glycero-3-phosphate + phosphate</text>
        <dbReference type="Rhea" id="RHEA:34075"/>
        <dbReference type="ChEBI" id="CHEBI:43474"/>
        <dbReference type="ChEBI" id="CHEBI:57597"/>
        <dbReference type="ChEBI" id="CHEBI:57970"/>
        <dbReference type="ChEBI" id="CHEBI:59918"/>
        <dbReference type="EC" id="2.3.1.275"/>
    </reaction>
</comment>
<dbReference type="EC" id="2.3.1.275" evidence="10"/>
<comment type="similarity">
    <text evidence="10">Belongs to the PlsY family.</text>
</comment>
<evidence type="ECO:0000256" key="8">
    <source>
        <dbReference type="ARBA" id="ARBA00023209"/>
    </source>
</evidence>
<evidence type="ECO:0000256" key="2">
    <source>
        <dbReference type="ARBA" id="ARBA00022516"/>
    </source>
</evidence>
<dbReference type="SMART" id="SM01207">
    <property type="entry name" value="G3P_acyltransf"/>
    <property type="match status" value="1"/>
</dbReference>
<keyword evidence="6 10" id="KW-0443">Lipid metabolism</keyword>
<keyword evidence="12" id="KW-1185">Reference proteome</keyword>
<feature type="transmembrane region" description="Helical" evidence="10">
    <location>
        <begin position="12"/>
        <end position="31"/>
    </location>
</feature>
<keyword evidence="2 10" id="KW-0444">Lipid biosynthesis</keyword>
<dbReference type="NCBIfam" id="TIGR00023">
    <property type="entry name" value="glycerol-3-phosphate 1-O-acyltransferase PlsY"/>
    <property type="match status" value="1"/>
</dbReference>
<dbReference type="PANTHER" id="PTHR30309:SF0">
    <property type="entry name" value="GLYCEROL-3-PHOSPHATE ACYLTRANSFERASE-RELATED"/>
    <property type="match status" value="1"/>
</dbReference>
<keyword evidence="8 10" id="KW-0594">Phospholipid biosynthesis</keyword>
<evidence type="ECO:0000256" key="4">
    <source>
        <dbReference type="ARBA" id="ARBA00022692"/>
    </source>
</evidence>
<comment type="caution">
    <text evidence="10">Lacks conserved residue(s) required for the propagation of feature annotation.</text>
</comment>
<keyword evidence="5 10" id="KW-1133">Transmembrane helix</keyword>
<keyword evidence="1 10" id="KW-1003">Cell membrane</keyword>
<protein>
    <recommendedName>
        <fullName evidence="10">Glycerol-3-phosphate acyltransferase</fullName>
    </recommendedName>
    <alternativeName>
        <fullName evidence="10">Acyl-PO4 G3P acyltransferase</fullName>
    </alternativeName>
    <alternativeName>
        <fullName evidence="10">Acyl-phosphate--glycerol-3-phosphate acyltransferase</fullName>
    </alternativeName>
    <alternativeName>
        <fullName evidence="10">G3P acyltransferase</fullName>
        <shortName evidence="10">GPAT</shortName>
        <ecNumber evidence="10">2.3.1.275</ecNumber>
    </alternativeName>
    <alternativeName>
        <fullName evidence="10">Lysophosphatidic acid synthase</fullName>
        <shortName evidence="10">LPA synthase</shortName>
    </alternativeName>
</protein>
<comment type="subunit">
    <text evidence="10">Probably interacts with PlsX.</text>
</comment>
<comment type="subcellular location">
    <subcellularLocation>
        <location evidence="10">Cell membrane</location>
        <topology evidence="10">Multi-pass membrane protein</topology>
    </subcellularLocation>
</comment>
<keyword evidence="9 10" id="KW-1208">Phospholipid metabolism</keyword>
<gene>
    <name evidence="10 11" type="primary">plsY</name>
    <name evidence="11" type="ORF">IQ782_12925</name>
</gene>
<comment type="function">
    <text evidence="10">Catalyzes the transfer of an acyl group from acyl-phosphate (acyl-PO(4)) to glycerol-3-phosphate (G3P) to form lysophosphatidic acid (LPA). This enzyme utilizes acyl-phosphate as fatty acyl donor, but not acyl-CoA or acyl-ACP.</text>
</comment>
<proteinExistence type="inferred from homology"/>
<reference evidence="11 12" key="1">
    <citation type="journal article" date="2021" name="Int. J. Syst. Evol. Microbiol.">
        <title>Salipiger mangrovisoli sp. nov., isolated from mangrove soil and the proposal for the reclassification of Paraphaeobacter pallidus as Salipiger pallidus comb. nov.</title>
        <authorList>
            <person name="Du J."/>
            <person name="Liu Y."/>
            <person name="Pei T."/>
            <person name="Deng M.R."/>
            <person name="Zhu H."/>
        </authorList>
    </citation>
    <scope>NUCLEOTIDE SEQUENCE [LARGE SCALE GENOMIC DNA]</scope>
    <source>
        <strain evidence="11 12">6D45A</strain>
    </source>
</reference>
<feature type="transmembrane region" description="Helical" evidence="10">
    <location>
        <begin position="159"/>
        <end position="182"/>
    </location>
</feature>
<dbReference type="PANTHER" id="PTHR30309">
    <property type="entry name" value="INNER MEMBRANE PROTEIN YGIH"/>
    <property type="match status" value="1"/>
</dbReference>
<keyword evidence="7 10" id="KW-0472">Membrane</keyword>
<keyword evidence="4 10" id="KW-0812">Transmembrane</keyword>
<dbReference type="Proteomes" id="UP000607796">
    <property type="component" value="Unassembled WGS sequence"/>
</dbReference>
<sequence length="203" mass="21290">MLPEITSSVAVLILWAALGYLLGSIPFGLLLTRAMNLGDLRSIGSGNIGATNVLRTGNKAAAAGTLILDGGKGAVAVLLARWLAGEDAAQLAGLAAFLGHCYPVWLKFKGGKGVATFIGLILALHWPVGLITCASWLAAAAMSRISSLGALVAALLSSLWMVLFGQIEMTALTLVLTVLIFWRHRENIDRIRKGTESKIGQKG</sequence>
<evidence type="ECO:0000313" key="11">
    <source>
        <dbReference type="EMBL" id="MBE9637752.1"/>
    </source>
</evidence>
<comment type="pathway">
    <text evidence="10">Lipid metabolism; phospholipid metabolism.</text>
</comment>
<dbReference type="HAMAP" id="MF_01043">
    <property type="entry name" value="PlsY"/>
    <property type="match status" value="1"/>
</dbReference>
<evidence type="ECO:0000256" key="9">
    <source>
        <dbReference type="ARBA" id="ARBA00023264"/>
    </source>
</evidence>
<evidence type="ECO:0000256" key="5">
    <source>
        <dbReference type="ARBA" id="ARBA00022989"/>
    </source>
</evidence>
<dbReference type="EMBL" id="JADFFK010000008">
    <property type="protein sequence ID" value="MBE9637752.1"/>
    <property type="molecule type" value="Genomic_DNA"/>
</dbReference>
<evidence type="ECO:0000256" key="3">
    <source>
        <dbReference type="ARBA" id="ARBA00022679"/>
    </source>
</evidence>
<evidence type="ECO:0000256" key="6">
    <source>
        <dbReference type="ARBA" id="ARBA00023098"/>
    </source>
</evidence>
<comment type="caution">
    <text evidence="11">The sequence shown here is derived from an EMBL/GenBank/DDBJ whole genome shotgun (WGS) entry which is preliminary data.</text>
</comment>
<dbReference type="InterPro" id="IPR003811">
    <property type="entry name" value="G3P_acylTferase_PlsY"/>
</dbReference>
<dbReference type="Pfam" id="PF02660">
    <property type="entry name" value="G3P_acyltransf"/>
    <property type="match status" value="1"/>
</dbReference>
<name>A0ABR9X2F8_9RHOB</name>